<evidence type="ECO:0000313" key="2">
    <source>
        <dbReference type="Ensembl" id="ENSCSEP00000028341.1"/>
    </source>
</evidence>
<proteinExistence type="inferred from homology"/>
<evidence type="ECO:0000256" key="1">
    <source>
        <dbReference type="ARBA" id="ARBA00005939"/>
    </source>
</evidence>
<sequence>LDRHSRIGNRPKPCDSTKQQERHYYLLSQLQTLVKDLPSSFQQRLSYNTLSDLAQALIDGTVYEIVQGLLDIQHLTEKNLYNQRQKLHCEHQALKQDLVRKHKDALQMCRSHNLGLLKSTHQTELETLELRVREEQKMMDKKIVAEMDQKVIDQQNTLEKAGVPGFYITTNPQELTVQMNLLELILKLQQKESQSGII</sequence>
<reference evidence="2 3" key="1">
    <citation type="journal article" date="2014" name="Nat. Genet.">
        <title>Whole-genome sequence of a flatfish provides insights into ZW sex chromosome evolution and adaptation to a benthic lifestyle.</title>
        <authorList>
            <person name="Chen S."/>
            <person name="Zhang G."/>
            <person name="Shao C."/>
            <person name="Huang Q."/>
            <person name="Liu G."/>
            <person name="Zhang P."/>
            <person name="Song W."/>
            <person name="An N."/>
            <person name="Chalopin D."/>
            <person name="Volff J.N."/>
            <person name="Hong Y."/>
            <person name="Li Q."/>
            <person name="Sha Z."/>
            <person name="Zhou H."/>
            <person name="Xie M."/>
            <person name="Yu Q."/>
            <person name="Liu Y."/>
            <person name="Xiang H."/>
            <person name="Wang N."/>
            <person name="Wu K."/>
            <person name="Yang C."/>
            <person name="Zhou Q."/>
            <person name="Liao X."/>
            <person name="Yang L."/>
            <person name="Hu Q."/>
            <person name="Zhang J."/>
            <person name="Meng L."/>
            <person name="Jin L."/>
            <person name="Tian Y."/>
            <person name="Lian J."/>
            <person name="Yang J."/>
            <person name="Miao G."/>
            <person name="Liu S."/>
            <person name="Liang Z."/>
            <person name="Yan F."/>
            <person name="Li Y."/>
            <person name="Sun B."/>
            <person name="Zhang H."/>
            <person name="Zhang J."/>
            <person name="Zhu Y."/>
            <person name="Du M."/>
            <person name="Zhao Y."/>
            <person name="Schartl M."/>
            <person name="Tang Q."/>
            <person name="Wang J."/>
        </authorList>
    </citation>
    <scope>NUCLEOTIDE SEQUENCE</scope>
</reference>
<evidence type="ECO:0000313" key="3">
    <source>
        <dbReference type="Proteomes" id="UP000265120"/>
    </source>
</evidence>
<dbReference type="OMA" id="CVLNESI"/>
<dbReference type="GeneTree" id="ENSGT00390000017663"/>
<dbReference type="FunCoup" id="A0A3P8WS55">
    <property type="interactions" value="1029"/>
</dbReference>
<dbReference type="InterPro" id="IPR010849">
    <property type="entry name" value="Gonadal"/>
</dbReference>
<dbReference type="InParanoid" id="A0A3P8WS55"/>
<reference evidence="2" key="3">
    <citation type="submission" date="2025-09" db="UniProtKB">
        <authorList>
            <consortium name="Ensembl"/>
        </authorList>
    </citation>
    <scope>IDENTIFICATION</scope>
</reference>
<dbReference type="Proteomes" id="UP000265120">
    <property type="component" value="Chromosome Z"/>
</dbReference>
<dbReference type="STRING" id="244447.ENSCSEP00000028341"/>
<dbReference type="PANTHER" id="PTHR13054">
    <property type="entry name" value="DIGEORGE SYNDROME CRITICAL REGION 6 DGCR6 FAMILY MEMBER"/>
    <property type="match status" value="1"/>
</dbReference>
<name>A0A3P8WS55_CYNSE</name>
<protein>
    <submittedName>
        <fullName evidence="2">DiGeorge syndrome critical region gene 6</fullName>
    </submittedName>
</protein>
<comment type="similarity">
    <text evidence="1">Belongs to the gonadal family.</text>
</comment>
<keyword evidence="3" id="KW-1185">Reference proteome</keyword>
<reference evidence="2" key="2">
    <citation type="submission" date="2025-08" db="UniProtKB">
        <authorList>
            <consortium name="Ensembl"/>
        </authorList>
    </citation>
    <scope>IDENTIFICATION</scope>
</reference>
<dbReference type="AlphaFoldDB" id="A0A3P8WS55"/>
<accession>A0A3P8WS55</accession>
<dbReference type="Pfam" id="PF07324">
    <property type="entry name" value="DGCR6"/>
    <property type="match status" value="1"/>
</dbReference>
<organism evidence="2 3">
    <name type="scientific">Cynoglossus semilaevis</name>
    <name type="common">Tongue sole</name>
    <dbReference type="NCBI Taxonomy" id="244447"/>
    <lineage>
        <taxon>Eukaryota</taxon>
        <taxon>Metazoa</taxon>
        <taxon>Chordata</taxon>
        <taxon>Craniata</taxon>
        <taxon>Vertebrata</taxon>
        <taxon>Euteleostomi</taxon>
        <taxon>Actinopterygii</taxon>
        <taxon>Neopterygii</taxon>
        <taxon>Teleostei</taxon>
        <taxon>Neoteleostei</taxon>
        <taxon>Acanthomorphata</taxon>
        <taxon>Carangaria</taxon>
        <taxon>Pleuronectiformes</taxon>
        <taxon>Pleuronectoidei</taxon>
        <taxon>Cynoglossidae</taxon>
        <taxon>Cynoglossinae</taxon>
        <taxon>Cynoglossus</taxon>
    </lineage>
</organism>
<dbReference type="Ensembl" id="ENSCSET00000028723.1">
    <property type="protein sequence ID" value="ENSCSEP00000028341.1"/>
    <property type="gene ID" value="ENSCSEG00000018123.1"/>
</dbReference>
<dbReference type="PANTHER" id="PTHR13054:SF2">
    <property type="entry name" value="PROTEIN DGCR6"/>
    <property type="match status" value="1"/>
</dbReference>